<organism evidence="3 4">
    <name type="scientific">Nautilia profundicola (strain ATCC BAA-1463 / DSM 18972 / AmH)</name>
    <dbReference type="NCBI Taxonomy" id="598659"/>
    <lineage>
        <taxon>Bacteria</taxon>
        <taxon>Pseudomonadati</taxon>
        <taxon>Campylobacterota</taxon>
        <taxon>Epsilonproteobacteria</taxon>
        <taxon>Nautiliales</taxon>
        <taxon>Nautiliaceae</taxon>
        <taxon>Nautilia</taxon>
    </lineage>
</organism>
<dbReference type="PANTHER" id="PTHR12526">
    <property type="entry name" value="GLYCOSYLTRANSFERASE"/>
    <property type="match status" value="1"/>
</dbReference>
<name>B9L6V8_NAUPA</name>
<dbReference type="PANTHER" id="PTHR12526:SF638">
    <property type="entry name" value="SPORE COAT PROTEIN SA"/>
    <property type="match status" value="1"/>
</dbReference>
<evidence type="ECO:0000259" key="1">
    <source>
        <dbReference type="Pfam" id="PF00534"/>
    </source>
</evidence>
<dbReference type="OrthoDB" id="1522162at2"/>
<dbReference type="Gene3D" id="3.40.50.2000">
    <property type="entry name" value="Glycogen Phosphorylase B"/>
    <property type="match status" value="2"/>
</dbReference>
<dbReference type="CAZy" id="GT4">
    <property type="family name" value="Glycosyltransferase Family 4"/>
</dbReference>
<feature type="domain" description="Glycosyltransferase subfamily 4-like N-terminal" evidence="2">
    <location>
        <begin position="14"/>
        <end position="189"/>
    </location>
</feature>
<dbReference type="KEGG" id="nam:NAMH_1716"/>
<dbReference type="EMBL" id="CP001279">
    <property type="protein sequence ID" value="ACM93402.1"/>
    <property type="molecule type" value="Genomic_DNA"/>
</dbReference>
<dbReference type="eggNOG" id="COG0438">
    <property type="taxonomic scope" value="Bacteria"/>
</dbReference>
<dbReference type="HOGENOM" id="CLU_009583_0_0_7"/>
<dbReference type="STRING" id="598659.NAMH_1716"/>
<dbReference type="SUPFAM" id="SSF53756">
    <property type="entry name" value="UDP-Glycosyltransferase/glycogen phosphorylase"/>
    <property type="match status" value="1"/>
</dbReference>
<dbReference type="Pfam" id="PF13439">
    <property type="entry name" value="Glyco_transf_4"/>
    <property type="match status" value="1"/>
</dbReference>
<feature type="domain" description="Glycosyl transferase family 1" evidence="1">
    <location>
        <begin position="196"/>
        <end position="350"/>
    </location>
</feature>
<dbReference type="InterPro" id="IPR028098">
    <property type="entry name" value="Glyco_trans_4-like_N"/>
</dbReference>
<protein>
    <submittedName>
        <fullName evidence="3">WbwB</fullName>
    </submittedName>
</protein>
<evidence type="ECO:0000313" key="4">
    <source>
        <dbReference type="Proteomes" id="UP000000448"/>
    </source>
</evidence>
<dbReference type="CDD" id="cd03811">
    <property type="entry name" value="GT4_GT28_WabH-like"/>
    <property type="match status" value="1"/>
</dbReference>
<evidence type="ECO:0000313" key="3">
    <source>
        <dbReference type="EMBL" id="ACM93402.1"/>
    </source>
</evidence>
<dbReference type="Pfam" id="PF00534">
    <property type="entry name" value="Glycos_transf_1"/>
    <property type="match status" value="1"/>
</dbReference>
<reference evidence="3 4" key="1">
    <citation type="journal article" date="2009" name="PLoS Genet.">
        <title>Adaptations to submarine hydrothermal environments exemplified by the genome of Nautilia profundicola.</title>
        <authorList>
            <person name="Campbell B.J."/>
            <person name="Smith J.L."/>
            <person name="Hanson T.E."/>
            <person name="Klotz M.G."/>
            <person name="Stein L.Y."/>
            <person name="Lee C.K."/>
            <person name="Wu D."/>
            <person name="Robinson J.M."/>
            <person name="Khouri H.M."/>
            <person name="Eisen J.A."/>
            <person name="Cary S.C."/>
        </authorList>
    </citation>
    <scope>NUCLEOTIDE SEQUENCE [LARGE SCALE GENOMIC DNA]</scope>
    <source>
        <strain evidence="4">ATCC BAA-1463 / DSM 18972 / AmH</strain>
    </source>
</reference>
<dbReference type="Proteomes" id="UP000000448">
    <property type="component" value="Chromosome"/>
</dbReference>
<gene>
    <name evidence="3" type="ordered locus">NAMH_1716</name>
</gene>
<dbReference type="RefSeq" id="WP_015902454.1">
    <property type="nucleotide sequence ID" value="NC_012115.1"/>
</dbReference>
<dbReference type="AlphaFoldDB" id="B9L6V8"/>
<dbReference type="GO" id="GO:0016757">
    <property type="term" value="F:glycosyltransferase activity"/>
    <property type="evidence" value="ECO:0007669"/>
    <property type="project" value="InterPro"/>
</dbReference>
<proteinExistence type="predicted"/>
<accession>B9L6V8</accession>
<sequence length="374" mass="43364">MKKIVLLNDSLIGGGAERITLNLARGFLKKGCEVHIVLVKNIIEHEVDQHIKIHTLTDDGVIYKNKFLNKLALAKKLKSTIQNIEKDGKKVDMYISNAEDMDLLGRKLKLPNFYIRYRNSMYEYYVSKFKNKKGLKKLYHKFRFKRKFKKVYDNANIITVAKALEDDLINKMGIKPKFIKTIYNPFDFEYIRKKAEEDNPNIPKVPYIIYAAKFENRKNQKLLVKAYKKANVEIPLVLIGNTYTKSDKEYLNELKKLIKELSLEDKIIFPGFQKNPYPWIKNAKLFAMSSNSEGLPLVLVESLILDTPVVSTDCPTGPSEVLVGDLKEFLSPVGDEDKLAKNIKKALNRYPEINDKILERFKLDYSIQEYLNLL</sequence>
<keyword evidence="4" id="KW-1185">Reference proteome</keyword>
<evidence type="ECO:0000259" key="2">
    <source>
        <dbReference type="Pfam" id="PF13439"/>
    </source>
</evidence>
<dbReference type="InterPro" id="IPR001296">
    <property type="entry name" value="Glyco_trans_1"/>
</dbReference>